<feature type="transmembrane region" description="Helical" evidence="1">
    <location>
        <begin position="281"/>
        <end position="304"/>
    </location>
</feature>
<evidence type="ECO:0000259" key="3">
    <source>
        <dbReference type="Pfam" id="PF14342"/>
    </source>
</evidence>
<reference evidence="4" key="1">
    <citation type="journal article" date="2014" name="Front. Microbiol.">
        <title>High frequency of phylogenetically diverse reductive dehalogenase-homologous genes in deep subseafloor sedimentary metagenomes.</title>
        <authorList>
            <person name="Kawai M."/>
            <person name="Futagami T."/>
            <person name="Toyoda A."/>
            <person name="Takaki Y."/>
            <person name="Nishi S."/>
            <person name="Hori S."/>
            <person name="Arai W."/>
            <person name="Tsubouchi T."/>
            <person name="Morono Y."/>
            <person name="Uchiyama I."/>
            <person name="Ito T."/>
            <person name="Fujiyama A."/>
            <person name="Inagaki F."/>
            <person name="Takami H."/>
        </authorList>
    </citation>
    <scope>NUCLEOTIDE SEQUENCE</scope>
    <source>
        <strain evidence="4">Expedition CK06-06</strain>
    </source>
</reference>
<name>X0S6V3_9ZZZZ</name>
<feature type="transmembrane region" description="Helical" evidence="1">
    <location>
        <begin position="316"/>
        <end position="336"/>
    </location>
</feature>
<dbReference type="Pfam" id="PF03417">
    <property type="entry name" value="AAT"/>
    <property type="match status" value="1"/>
</dbReference>
<dbReference type="SUPFAM" id="SSF56235">
    <property type="entry name" value="N-terminal nucleophile aminohydrolases (Ntn hydrolases)"/>
    <property type="match status" value="1"/>
</dbReference>
<evidence type="ECO:0000313" key="4">
    <source>
        <dbReference type="EMBL" id="GAF71662.1"/>
    </source>
</evidence>
<evidence type="ECO:0000259" key="2">
    <source>
        <dbReference type="Pfam" id="PF03417"/>
    </source>
</evidence>
<feature type="transmembrane region" description="Helical" evidence="1">
    <location>
        <begin position="356"/>
        <end position="381"/>
    </location>
</feature>
<feature type="transmembrane region" description="Helical" evidence="1">
    <location>
        <begin position="466"/>
        <end position="484"/>
    </location>
</feature>
<dbReference type="InterPro" id="IPR029055">
    <property type="entry name" value="Ntn_hydrolases_N"/>
</dbReference>
<feature type="non-terminal residue" evidence="4">
    <location>
        <position position="1"/>
    </location>
</feature>
<feature type="transmembrane region" description="Helical" evidence="1">
    <location>
        <begin position="528"/>
        <end position="549"/>
    </location>
</feature>
<keyword evidence="1" id="KW-1133">Transmembrane helix</keyword>
<gene>
    <name evidence="4" type="ORF">S01H1_00273</name>
</gene>
<proteinExistence type="predicted"/>
<dbReference type="EMBL" id="BARS01000091">
    <property type="protein sequence ID" value="GAF71662.1"/>
    <property type="molecule type" value="Genomic_DNA"/>
</dbReference>
<dbReference type="Gene3D" id="3.60.60.10">
    <property type="entry name" value="Penicillin V Acylase, Chain A"/>
    <property type="match status" value="1"/>
</dbReference>
<feature type="transmembrane region" description="Helical" evidence="1">
    <location>
        <begin position="429"/>
        <end position="454"/>
    </location>
</feature>
<organism evidence="4">
    <name type="scientific">marine sediment metagenome</name>
    <dbReference type="NCBI Taxonomy" id="412755"/>
    <lineage>
        <taxon>unclassified sequences</taxon>
        <taxon>metagenomes</taxon>
        <taxon>ecological metagenomes</taxon>
    </lineage>
</organism>
<keyword evidence="1" id="KW-0812">Transmembrane</keyword>
<dbReference type="AlphaFoldDB" id="X0S6V3"/>
<protein>
    <submittedName>
        <fullName evidence="4">Uncharacterized protein</fullName>
    </submittedName>
</protein>
<dbReference type="Pfam" id="PF14342">
    <property type="entry name" value="DUF4396"/>
    <property type="match status" value="1"/>
</dbReference>
<dbReference type="InterPro" id="IPR025509">
    <property type="entry name" value="DUF4396"/>
</dbReference>
<comment type="caution">
    <text evidence="4">The sequence shown here is derived from an EMBL/GenBank/DDBJ whole genome shotgun (WGS) entry which is preliminary data.</text>
</comment>
<accession>X0S6V3</accession>
<feature type="domain" description="DUF4396" evidence="3">
    <location>
        <begin position="355"/>
        <end position="493"/>
    </location>
</feature>
<feature type="transmembrane region" description="Helical" evidence="1">
    <location>
        <begin position="393"/>
        <end position="417"/>
    </location>
</feature>
<sequence length="550" mass="61842">LTAFSACTIFMASYGDTVLFANNEDYTNPKTYYWVTPSGEGKYGGLYLGFDNLVPQGGINEKGLCFDTNSVPGAPLNSNPERLTPSKWVVSIIMEECATIEEAISKAKQYNWGHSIKYQIFMADATGDAVVISPGPNGELAFTRKEKGEGYLVSTNFNRANPDSGGYPCWRYETTEKMLKEIKSEEDLTVEYFKSILDAVHRESASLNTVYSNIFDLKKGIIYLYHFHQFDEVVVLNLAEQLARGSWCNRIGDLFSQQTVDNAFIEHWRYQGKIFINSNSFFLTIILTWFFLALGSLIFLIWKLTRRKSVSWGAKILWIVATIYLGPFGLLSYLLSYRHLKYSPDSKIVMASPLRAFGSTVFDIAGFALGINIAFLIVFLFSSYIEAGGPLGITIIFGLAFIVGLFIFHAPLIAYFTDKPYLMSIKQRFLAEILSMNFVWVGLAPVSALLIILLNRYSIFTSSLKGMEILVFWGITSLSALAGMVTAYPYNLWTSFCGYSIWPFLVLGKKGIVEGEERRLSLSLKDSWRVLLLSFFFLIASIAIIIMIVS</sequence>
<keyword evidence="1" id="KW-0472">Membrane</keyword>
<dbReference type="InterPro" id="IPR005079">
    <property type="entry name" value="Peptidase_C45_hydrolase"/>
</dbReference>
<evidence type="ECO:0000256" key="1">
    <source>
        <dbReference type="SAM" id="Phobius"/>
    </source>
</evidence>
<feature type="domain" description="Peptidase C45 hydrolase" evidence="2">
    <location>
        <begin position="16"/>
        <end position="225"/>
    </location>
</feature>